<reference evidence="1 3" key="1">
    <citation type="submission" date="2024-04" db="EMBL/GenBank/DDBJ databases">
        <title>Tritrichomonas musculus Genome.</title>
        <authorList>
            <person name="Alves-Ferreira E."/>
            <person name="Grigg M."/>
            <person name="Lorenzi H."/>
            <person name="Galac M."/>
        </authorList>
    </citation>
    <scope>NUCLEOTIDE SEQUENCE [LARGE SCALE GENOMIC DNA]</scope>
    <source>
        <strain evidence="1 3">EAF2021</strain>
    </source>
</reference>
<evidence type="ECO:0000313" key="1">
    <source>
        <dbReference type="EMBL" id="KAK8834403.1"/>
    </source>
</evidence>
<accession>A0ABR2GKD6</accession>
<comment type="caution">
    <text evidence="1">The sequence shown here is derived from an EMBL/GenBank/DDBJ whole genome shotgun (WGS) entry which is preliminary data.</text>
</comment>
<keyword evidence="3" id="KW-1185">Reference proteome</keyword>
<sequence>MLNLKIQMESINLSRDVVNENDTIRVSITTLPDGQKQAQTFEAKEMKTSGPTFKIQMNDQTEKVVIVFRKQNIFGPDHIIASTTLNSKDIRIFNEMMNNEHHKISIYEPLQNYNNKNNNKSNSKNNNNKIFHNKNRRIVGTMEVEFTLREEFQRQRMKTSAFSRIDPIMYNQSQGNTDFLFQDPISN</sequence>
<dbReference type="EMBL" id="JAPFFF010000036">
    <property type="protein sequence ID" value="KAK8842987.1"/>
    <property type="molecule type" value="Genomic_DNA"/>
</dbReference>
<organism evidence="1 3">
    <name type="scientific">Tritrichomonas musculus</name>
    <dbReference type="NCBI Taxonomy" id="1915356"/>
    <lineage>
        <taxon>Eukaryota</taxon>
        <taxon>Metamonada</taxon>
        <taxon>Parabasalia</taxon>
        <taxon>Tritrichomonadida</taxon>
        <taxon>Tritrichomonadidae</taxon>
        <taxon>Tritrichomonas</taxon>
    </lineage>
</organism>
<gene>
    <name evidence="2" type="ORF">M9Y10_025174</name>
    <name evidence="1" type="ORF">M9Y10_031245</name>
</gene>
<proteinExistence type="predicted"/>
<evidence type="ECO:0000313" key="3">
    <source>
        <dbReference type="Proteomes" id="UP001470230"/>
    </source>
</evidence>
<name>A0ABR2GKD6_9EUKA</name>
<dbReference type="EMBL" id="JAPFFF010000416">
    <property type="protein sequence ID" value="KAK8834403.1"/>
    <property type="molecule type" value="Genomic_DNA"/>
</dbReference>
<dbReference type="Proteomes" id="UP001470230">
    <property type="component" value="Unassembled WGS sequence"/>
</dbReference>
<protein>
    <submittedName>
        <fullName evidence="1">Uncharacterized protein</fullName>
    </submittedName>
</protein>
<evidence type="ECO:0000313" key="2">
    <source>
        <dbReference type="EMBL" id="KAK8842987.1"/>
    </source>
</evidence>